<protein>
    <submittedName>
        <fullName evidence="1">Uncharacterized protein</fullName>
    </submittedName>
</protein>
<accession>A0ABU3M294</accession>
<gene>
    <name evidence="1" type="ORF">RQC66_32995</name>
</gene>
<keyword evidence="2" id="KW-1185">Reference proteome</keyword>
<proteinExistence type="predicted"/>
<reference evidence="2" key="1">
    <citation type="submission" date="2023-07" db="EMBL/GenBank/DDBJ databases">
        <title>Draft genome sequence of the endophytic actinobacterium Streptomyces justiciae WPN32, a potential antibiotic producer.</title>
        <authorList>
            <person name="Yasawong M."/>
            <person name="Pana W."/>
            <person name="Ganta P."/>
            <person name="Santapan N."/>
            <person name="Songngamsuk T."/>
            <person name="Phatcharaharikarn M."/>
            <person name="Kerdtoob S."/>
            <person name="Nantapong N."/>
        </authorList>
    </citation>
    <scope>NUCLEOTIDE SEQUENCE [LARGE SCALE GENOMIC DNA]</scope>
    <source>
        <strain evidence="2">WPN32</strain>
    </source>
</reference>
<name>A0ABU3M294_9ACTN</name>
<comment type="caution">
    <text evidence="1">The sequence shown here is derived from an EMBL/GenBank/DDBJ whole genome shotgun (WGS) entry which is preliminary data.</text>
</comment>
<dbReference type="RefSeq" id="WP_314205673.1">
    <property type="nucleotide sequence ID" value="NZ_JAVTLL010000026.1"/>
</dbReference>
<dbReference type="Proteomes" id="UP001257948">
    <property type="component" value="Unassembled WGS sequence"/>
</dbReference>
<sequence length="121" mass="13016">MTDDVFDAVTDGSPVRPLGFWKLPGGFEGLLAQWSAGGPVAHVEAEYFGGVGQQHAAVWDGGPLALGQLERAARRGLRTVSPISQALRLLGVRQSLGEDEFSAVGLDRHRRTHDWIPSGTR</sequence>
<evidence type="ECO:0000313" key="1">
    <source>
        <dbReference type="EMBL" id="MDT7845545.1"/>
    </source>
</evidence>
<dbReference type="EMBL" id="JAVTLL010000026">
    <property type="protein sequence ID" value="MDT7845545.1"/>
    <property type="molecule type" value="Genomic_DNA"/>
</dbReference>
<organism evidence="1 2">
    <name type="scientific">Streptomyces justiciae</name>
    <dbReference type="NCBI Taxonomy" id="2780140"/>
    <lineage>
        <taxon>Bacteria</taxon>
        <taxon>Bacillati</taxon>
        <taxon>Actinomycetota</taxon>
        <taxon>Actinomycetes</taxon>
        <taxon>Kitasatosporales</taxon>
        <taxon>Streptomycetaceae</taxon>
        <taxon>Streptomyces</taxon>
    </lineage>
</organism>
<evidence type="ECO:0000313" key="2">
    <source>
        <dbReference type="Proteomes" id="UP001257948"/>
    </source>
</evidence>